<reference evidence="2" key="1">
    <citation type="submission" date="2018-05" db="EMBL/GenBank/DDBJ databases">
        <title>Draft genome of Mucuna pruriens seed.</title>
        <authorList>
            <person name="Nnadi N.E."/>
            <person name="Vos R."/>
            <person name="Hasami M.H."/>
            <person name="Devisetty U.K."/>
            <person name="Aguiy J.C."/>
        </authorList>
    </citation>
    <scope>NUCLEOTIDE SEQUENCE [LARGE SCALE GENOMIC DNA]</scope>
    <source>
        <strain evidence="2">JCA_2017</strain>
    </source>
</reference>
<dbReference type="EMBL" id="QJKJ01009905">
    <property type="protein sequence ID" value="RDX75199.1"/>
    <property type="molecule type" value="Genomic_DNA"/>
</dbReference>
<dbReference type="OrthoDB" id="6148813at2759"/>
<name>A0A371FA83_MUCPR</name>
<proteinExistence type="predicted"/>
<dbReference type="Proteomes" id="UP000257109">
    <property type="component" value="Unassembled WGS sequence"/>
</dbReference>
<accession>A0A371FA83</accession>
<dbReference type="AlphaFoldDB" id="A0A371FA83"/>
<keyword evidence="3" id="KW-1185">Reference proteome</keyword>
<evidence type="ECO:0000256" key="1">
    <source>
        <dbReference type="SAM" id="MobiDB-lite"/>
    </source>
</evidence>
<evidence type="ECO:0000313" key="2">
    <source>
        <dbReference type="EMBL" id="RDX75199.1"/>
    </source>
</evidence>
<feature type="region of interest" description="Disordered" evidence="1">
    <location>
        <begin position="126"/>
        <end position="148"/>
    </location>
</feature>
<sequence>MTKPERKGHFSYRNYRNYAWRPMKTRGSISKRKKFKVGQQVLLFHSCLKLIAGKLRSRWDGPFVITNKYEMRLTIKLFGSDSNSGGSEQHLSTGAGQTKQHPLTKFPSPFTFLQCIEDNASFKCGGRGLSPSKPKTEPDSQHSRPTLNLRSRICFEP</sequence>
<evidence type="ECO:0000313" key="3">
    <source>
        <dbReference type="Proteomes" id="UP000257109"/>
    </source>
</evidence>
<comment type="caution">
    <text evidence="2">The sequence shown here is derived from an EMBL/GenBank/DDBJ whole genome shotgun (WGS) entry which is preliminary data.</text>
</comment>
<feature type="region of interest" description="Disordered" evidence="1">
    <location>
        <begin position="82"/>
        <end position="101"/>
    </location>
</feature>
<gene>
    <name evidence="2" type="ORF">CR513_44953</name>
</gene>
<protein>
    <submittedName>
        <fullName evidence="2">Uncharacterized protein</fullName>
    </submittedName>
</protein>
<feature type="non-terminal residue" evidence="2">
    <location>
        <position position="1"/>
    </location>
</feature>
<organism evidence="2 3">
    <name type="scientific">Mucuna pruriens</name>
    <name type="common">Velvet bean</name>
    <name type="synonym">Dolichos pruriens</name>
    <dbReference type="NCBI Taxonomy" id="157652"/>
    <lineage>
        <taxon>Eukaryota</taxon>
        <taxon>Viridiplantae</taxon>
        <taxon>Streptophyta</taxon>
        <taxon>Embryophyta</taxon>
        <taxon>Tracheophyta</taxon>
        <taxon>Spermatophyta</taxon>
        <taxon>Magnoliopsida</taxon>
        <taxon>eudicotyledons</taxon>
        <taxon>Gunneridae</taxon>
        <taxon>Pentapetalae</taxon>
        <taxon>rosids</taxon>
        <taxon>fabids</taxon>
        <taxon>Fabales</taxon>
        <taxon>Fabaceae</taxon>
        <taxon>Papilionoideae</taxon>
        <taxon>50 kb inversion clade</taxon>
        <taxon>NPAAA clade</taxon>
        <taxon>indigoferoid/millettioid clade</taxon>
        <taxon>Phaseoleae</taxon>
        <taxon>Mucuna</taxon>
    </lineage>
</organism>